<dbReference type="AlphaFoldDB" id="A0A1H9G154"/>
<proteinExistence type="predicted"/>
<sequence>MSVIPCEQNAGLRDQIEKFAEVLKTQAHLLGKHGLDEKEFYNSGLFRGAVERIRGQYSATMRPKREFVQHVLNHMEDSGLIEGWDLSEAAERSDYWVRLTHGRNAVIALTGGMDGNNVTLFERPGSADEFIIWSIMTNAAGDPRRNAWSGIHTRLSAEMIARDQQVDGVIIWDMVCGTVGRPCPKIMGEDGPRLTDLGPFRVPPPCVYMFPAIVPAGAVTKAIAQQLADVTLLQAFHTCFGGRDDEVNFVDFEIQLTGSETWRKTTVTRADIVQVESEMTPIRRG</sequence>
<name>A0A1H9G154_9HYPH</name>
<evidence type="ECO:0000313" key="2">
    <source>
        <dbReference type="Proteomes" id="UP000199647"/>
    </source>
</evidence>
<gene>
    <name evidence="1" type="ORF">SAMN05216548_104273</name>
</gene>
<dbReference type="Proteomes" id="UP000199647">
    <property type="component" value="Unassembled WGS sequence"/>
</dbReference>
<accession>A0A1H9G154</accession>
<keyword evidence="2" id="KW-1185">Reference proteome</keyword>
<dbReference type="RefSeq" id="WP_092496127.1">
    <property type="nucleotide sequence ID" value="NZ_FOFG01000004.1"/>
</dbReference>
<evidence type="ECO:0000313" key="1">
    <source>
        <dbReference type="EMBL" id="SEQ43824.1"/>
    </source>
</evidence>
<protein>
    <submittedName>
        <fullName evidence="1">Uncharacterized protein</fullName>
    </submittedName>
</protein>
<dbReference type="OrthoDB" id="9179131at2"/>
<reference evidence="1 2" key="1">
    <citation type="submission" date="2016-10" db="EMBL/GenBank/DDBJ databases">
        <authorList>
            <person name="de Groot N.N."/>
        </authorList>
    </citation>
    <scope>NUCLEOTIDE SEQUENCE [LARGE SCALE GENOMIC DNA]</scope>
    <source>
        <strain evidence="1 2">A52C2</strain>
    </source>
</reference>
<organism evidence="1 2">
    <name type="scientific">Faunimonas pinastri</name>
    <dbReference type="NCBI Taxonomy" id="1855383"/>
    <lineage>
        <taxon>Bacteria</taxon>
        <taxon>Pseudomonadati</taxon>
        <taxon>Pseudomonadota</taxon>
        <taxon>Alphaproteobacteria</taxon>
        <taxon>Hyphomicrobiales</taxon>
        <taxon>Afifellaceae</taxon>
        <taxon>Faunimonas</taxon>
    </lineage>
</organism>
<dbReference type="EMBL" id="FOFG01000004">
    <property type="protein sequence ID" value="SEQ43824.1"/>
    <property type="molecule type" value="Genomic_DNA"/>
</dbReference>
<dbReference type="STRING" id="1855383.SAMN05216548_104273"/>